<name>A0A6D2HGQ9_9BRAS</name>
<dbReference type="EMBL" id="CACVBM020000144">
    <property type="protein sequence ID" value="CAA7015039.1"/>
    <property type="molecule type" value="Genomic_DNA"/>
</dbReference>
<dbReference type="OrthoDB" id="1108718at2759"/>
<accession>A0A6D2HGQ9</accession>
<dbReference type="Proteomes" id="UP000467841">
    <property type="component" value="Unassembled WGS sequence"/>
</dbReference>
<organism evidence="1 2">
    <name type="scientific">Microthlaspi erraticum</name>
    <dbReference type="NCBI Taxonomy" id="1685480"/>
    <lineage>
        <taxon>Eukaryota</taxon>
        <taxon>Viridiplantae</taxon>
        <taxon>Streptophyta</taxon>
        <taxon>Embryophyta</taxon>
        <taxon>Tracheophyta</taxon>
        <taxon>Spermatophyta</taxon>
        <taxon>Magnoliopsida</taxon>
        <taxon>eudicotyledons</taxon>
        <taxon>Gunneridae</taxon>
        <taxon>Pentapetalae</taxon>
        <taxon>rosids</taxon>
        <taxon>malvids</taxon>
        <taxon>Brassicales</taxon>
        <taxon>Brassicaceae</taxon>
        <taxon>Coluteocarpeae</taxon>
        <taxon>Microthlaspi</taxon>
    </lineage>
</organism>
<evidence type="ECO:0000313" key="1">
    <source>
        <dbReference type="EMBL" id="CAA7015039.1"/>
    </source>
</evidence>
<dbReference type="AlphaFoldDB" id="A0A6D2HGQ9"/>
<protein>
    <submittedName>
        <fullName evidence="1">Uncharacterized protein</fullName>
    </submittedName>
</protein>
<reference evidence="1" key="1">
    <citation type="submission" date="2020-01" db="EMBL/GenBank/DDBJ databases">
        <authorList>
            <person name="Mishra B."/>
        </authorList>
    </citation>
    <scope>NUCLEOTIDE SEQUENCE [LARGE SCALE GENOMIC DNA]</scope>
</reference>
<sequence>MLPYLIRKAASCEAMETFKLTALTFSKDTQVAQVEDRRHTGMMSFMFVESHVSGGIASVYSVSEDMICEWAKKLAVEMFELCCGDIEDV</sequence>
<evidence type="ECO:0000313" key="2">
    <source>
        <dbReference type="Proteomes" id="UP000467841"/>
    </source>
</evidence>
<keyword evidence="2" id="KW-1185">Reference proteome</keyword>
<proteinExistence type="predicted"/>
<gene>
    <name evidence="1" type="ORF">MERR_LOCUS2274</name>
</gene>
<comment type="caution">
    <text evidence="1">The sequence shown here is derived from an EMBL/GenBank/DDBJ whole genome shotgun (WGS) entry which is preliminary data.</text>
</comment>